<dbReference type="EMBL" id="CP014806">
    <property type="protein sequence ID" value="AMX00343.1"/>
    <property type="molecule type" value="Genomic_DNA"/>
</dbReference>
<name>A0A143HF33_9BACL</name>
<evidence type="ECO:0000313" key="2">
    <source>
        <dbReference type="Proteomes" id="UP000076021"/>
    </source>
</evidence>
<keyword evidence="2" id="KW-1185">Reference proteome</keyword>
<dbReference type="STRING" id="241244.ATY39_13545"/>
<dbReference type="RefSeq" id="WP_066790624.1">
    <property type="nucleotide sequence ID" value="NZ_CP014806.1"/>
</dbReference>
<accession>A0A143HF33</accession>
<proteinExistence type="predicted"/>
<reference evidence="2" key="2">
    <citation type="submission" date="2016-03" db="EMBL/GenBank/DDBJ databases">
        <authorList>
            <person name="Ploux O."/>
        </authorList>
    </citation>
    <scope>NUCLEOTIDE SEQUENCE [LARGE SCALE GENOMIC DNA]</scope>
    <source>
        <strain evidence="2">PP9</strain>
    </source>
</reference>
<protein>
    <submittedName>
        <fullName evidence="1">Uncharacterized protein</fullName>
    </submittedName>
</protein>
<dbReference type="AlphaFoldDB" id="A0A143HF33"/>
<reference evidence="1 2" key="1">
    <citation type="journal article" date="2016" name="Genome Announc.">
        <title>Whole-Genome Sequence of Rummeliibacillus stabekisii Strain PP9 Isolated from Antarctic Soil.</title>
        <authorList>
            <person name="da Mota F.F."/>
            <person name="Vollu R.E."/>
            <person name="Jurelevicius D."/>
            <person name="Seldin L."/>
        </authorList>
    </citation>
    <scope>NUCLEOTIDE SEQUENCE [LARGE SCALE GENOMIC DNA]</scope>
    <source>
        <strain evidence="1 2">PP9</strain>
    </source>
</reference>
<organism evidence="1 2">
    <name type="scientific">Rummeliibacillus stabekisii</name>
    <dbReference type="NCBI Taxonomy" id="241244"/>
    <lineage>
        <taxon>Bacteria</taxon>
        <taxon>Bacillati</taxon>
        <taxon>Bacillota</taxon>
        <taxon>Bacilli</taxon>
        <taxon>Bacillales</taxon>
        <taxon>Caryophanaceae</taxon>
        <taxon>Rummeliibacillus</taxon>
    </lineage>
</organism>
<sequence length="90" mass="10897">MKTKYSRPIIKIDWSGPEGNVYHVMWKAEAMLEYLEEFDKREELNYRFKHDGLKSYEEVLDLVNEYVTIENMDAYYSLRAKLDGEENYDE</sequence>
<evidence type="ECO:0000313" key="1">
    <source>
        <dbReference type="EMBL" id="AMX00343.1"/>
    </source>
</evidence>
<dbReference type="Proteomes" id="UP000076021">
    <property type="component" value="Chromosome"/>
</dbReference>
<dbReference type="OrthoDB" id="2890449at2"/>
<dbReference type="KEGG" id="rst:ATY39_13545"/>
<gene>
    <name evidence="1" type="ORF">ATY39_13545</name>
</gene>